<dbReference type="EMBL" id="JABCIY010000077">
    <property type="protein sequence ID" value="KAF7193669.1"/>
    <property type="molecule type" value="Genomic_DNA"/>
</dbReference>
<feature type="region of interest" description="Disordered" evidence="1">
    <location>
        <begin position="435"/>
        <end position="457"/>
    </location>
</feature>
<name>A0A8H6RMC0_9PEZI</name>
<feature type="compositionally biased region" description="Acidic residues" evidence="1">
    <location>
        <begin position="447"/>
        <end position="457"/>
    </location>
</feature>
<dbReference type="PANTHER" id="PTHR42057">
    <property type="entry name" value="F-BOX DOMAIN PROTEIN (AFU_ORTHOLOGUE AFUA_4G00200)"/>
    <property type="match status" value="1"/>
</dbReference>
<keyword evidence="3" id="KW-1185">Reference proteome</keyword>
<evidence type="ECO:0000313" key="2">
    <source>
        <dbReference type="EMBL" id="KAF7193669.1"/>
    </source>
</evidence>
<organism evidence="2 3">
    <name type="scientific">Pseudocercospora fuligena</name>
    <dbReference type="NCBI Taxonomy" id="685502"/>
    <lineage>
        <taxon>Eukaryota</taxon>
        <taxon>Fungi</taxon>
        <taxon>Dikarya</taxon>
        <taxon>Ascomycota</taxon>
        <taxon>Pezizomycotina</taxon>
        <taxon>Dothideomycetes</taxon>
        <taxon>Dothideomycetidae</taxon>
        <taxon>Mycosphaerellales</taxon>
        <taxon>Mycosphaerellaceae</taxon>
        <taxon>Pseudocercospora</taxon>
    </lineage>
</organism>
<gene>
    <name evidence="2" type="ORF">HII31_05015</name>
</gene>
<comment type="caution">
    <text evidence="2">The sequence shown here is derived from an EMBL/GenBank/DDBJ whole genome shotgun (WGS) entry which is preliminary data.</text>
</comment>
<sequence>MVRSTDGDPTATIEDIPQELIDRFCMFADVPTLKSLRPTNKNCESAATRSLFSHVEVLPTADSSNRCLKLMSTPRLSSLVKQLAFHTAIDPASDNEDGEHNHRDSMYDGLIEGDNYEYLLPGPCYDVLSGLAAFQELQHVSLTFSEHVHGDSLDFASSARESMEFRDRVLVNLLRSFTDSKSLPKFHQLSLKNLQDALHPSIKQGAKFKKLLSRLDFLALCIATETHEAASELELEMDERHEIFNTTLKKHFLEPIAANLRELRLFTTTGLNTHVYWGEYPQCDLRNVHFPKLEVLGLGNFGFAYEWQLNWILSHGKTLKTLVLDDCPIVIAGKTSEDMEHAHDIPSTQIDNDDEEEMFWTYDARWHTYFNRIKDELPHLKHFGMSCAMRGRNLQNRHDPFSIYDVGVELSVLRYRVFNSGTFWDADSPYTKFSEDMSADGKRPEFDDLDWNDDDDGEKGVEFPECWKEDQEALKELLDVVAARR</sequence>
<dbReference type="Proteomes" id="UP000660729">
    <property type="component" value="Unassembled WGS sequence"/>
</dbReference>
<proteinExistence type="predicted"/>
<dbReference type="PANTHER" id="PTHR42057:SF2">
    <property type="entry name" value="F-BOX DOMAIN PROTEIN (AFU_ORTHOLOGUE AFUA_4G00200)-RELATED"/>
    <property type="match status" value="1"/>
</dbReference>
<evidence type="ECO:0000313" key="3">
    <source>
        <dbReference type="Proteomes" id="UP000660729"/>
    </source>
</evidence>
<dbReference type="AlphaFoldDB" id="A0A8H6RMC0"/>
<reference evidence="2" key="1">
    <citation type="submission" date="2020-04" db="EMBL/GenBank/DDBJ databases">
        <title>Draft genome resource of the tomato pathogen Pseudocercospora fuligena.</title>
        <authorList>
            <person name="Zaccaron A."/>
        </authorList>
    </citation>
    <scope>NUCLEOTIDE SEQUENCE</scope>
    <source>
        <strain evidence="2">PF001</strain>
    </source>
</reference>
<evidence type="ECO:0008006" key="4">
    <source>
        <dbReference type="Google" id="ProtNLM"/>
    </source>
</evidence>
<evidence type="ECO:0000256" key="1">
    <source>
        <dbReference type="SAM" id="MobiDB-lite"/>
    </source>
</evidence>
<dbReference type="OrthoDB" id="3638384at2759"/>
<feature type="compositionally biased region" description="Basic and acidic residues" evidence="1">
    <location>
        <begin position="435"/>
        <end position="446"/>
    </location>
</feature>
<protein>
    <recommendedName>
        <fullName evidence="4">F-box domain-containing protein</fullName>
    </recommendedName>
</protein>
<accession>A0A8H6RMC0</accession>